<dbReference type="RefSeq" id="WP_074617411.1">
    <property type="nucleotide sequence ID" value="NZ_CP029487.1"/>
</dbReference>
<dbReference type="Proteomes" id="UP000218387">
    <property type="component" value="Chromosome"/>
</dbReference>
<dbReference type="InterPro" id="IPR050060">
    <property type="entry name" value="Phosphoglucosamine_mutase"/>
</dbReference>
<feature type="domain" description="Alpha-D-phosphohexomutase alpha/beta/alpha" evidence="5">
    <location>
        <begin position="173"/>
        <end position="272"/>
    </location>
</feature>
<dbReference type="Gene3D" id="3.40.120.10">
    <property type="entry name" value="Alpha-D-Glucose-1,6-Bisphosphate, subunit A, domain 3"/>
    <property type="match status" value="3"/>
</dbReference>
<dbReference type="AlphaFoldDB" id="A0A4P9CDA5"/>
<dbReference type="PRINTS" id="PR00509">
    <property type="entry name" value="PGMPMM"/>
</dbReference>
<evidence type="ECO:0000259" key="6">
    <source>
        <dbReference type="Pfam" id="PF02880"/>
    </source>
</evidence>
<accession>A0A4P9CDA5</accession>
<dbReference type="InterPro" id="IPR005841">
    <property type="entry name" value="Alpha-D-phosphohexomutase_SF"/>
</dbReference>
<organism evidence="7 8">
    <name type="scientific">Eubacterium maltosivorans</name>
    <dbReference type="NCBI Taxonomy" id="2041044"/>
    <lineage>
        <taxon>Bacteria</taxon>
        <taxon>Bacillati</taxon>
        <taxon>Bacillota</taxon>
        <taxon>Clostridia</taxon>
        <taxon>Eubacteriales</taxon>
        <taxon>Eubacteriaceae</taxon>
        <taxon>Eubacterium</taxon>
    </lineage>
</organism>
<sequence>MEIQNITKLQNGSDIRGVAMEGVEGEHITLTQDMAMKIAYAFSKWLKVKTGKDSLSVAVGRDSRLTGPNLAQAVCLGLVSDGGHVYDCGIATTPAMFMTTLDPEMDCDGAVMITASHLPFNRNGIKLFTKDGGLNKEDIAEILEQAETIVTEFKIGGKREDCAFIPRYAANIVRMIREATGEETPLQGAHIIVDAGNGAGGFFAEGVLAPLGADTRGSQFLDPDGHFPNHIPNPEDQDAIDAIRRAVIDNQADMGIIFDTDVDRSAVIDEKGDAINRNGFIAFIASMLLEKYPGTTIVTDSVTSTGLTEYIESLGGHHHRFKRGYKNVINEAVRLNEHGVETHLAMETSGHGAIRENYFLDDGAYLVTMALIKFAQLHKAGKPLSVFLKDLKEPAEAKEYRFKIGAEDFKAYGQEVLDGFRKFAEEQPGWSIVEPNFEGIRVNCEKDAGNGWCLMRMSLHDPIIPLNIESDEAGGCEKIKAAIDVFLKDYPELEG</sequence>
<dbReference type="EMBL" id="CP029487">
    <property type="protein sequence ID" value="QCT72662.1"/>
    <property type="molecule type" value="Genomic_DNA"/>
</dbReference>
<dbReference type="InterPro" id="IPR005844">
    <property type="entry name" value="A-D-PHexomutase_a/b/a-I"/>
</dbReference>
<dbReference type="Gene3D" id="3.30.310.50">
    <property type="entry name" value="Alpha-D-phosphohexomutase, C-terminal domain"/>
    <property type="match status" value="1"/>
</dbReference>
<proteinExistence type="inferred from homology"/>
<evidence type="ECO:0000256" key="2">
    <source>
        <dbReference type="ARBA" id="ARBA00010231"/>
    </source>
</evidence>
<dbReference type="KEGG" id="emt:CPZ25_015440"/>
<dbReference type="Pfam" id="PF02879">
    <property type="entry name" value="PGM_PMM_II"/>
    <property type="match status" value="1"/>
</dbReference>
<dbReference type="SUPFAM" id="SSF53738">
    <property type="entry name" value="Phosphoglucomutase, first 3 domains"/>
    <property type="match status" value="3"/>
</dbReference>
<dbReference type="GO" id="GO:0004615">
    <property type="term" value="F:phosphomannomutase activity"/>
    <property type="evidence" value="ECO:0007669"/>
    <property type="project" value="TreeGrafter"/>
</dbReference>
<evidence type="ECO:0000256" key="1">
    <source>
        <dbReference type="ARBA" id="ARBA00001946"/>
    </source>
</evidence>
<evidence type="ECO:0000259" key="5">
    <source>
        <dbReference type="Pfam" id="PF02879"/>
    </source>
</evidence>
<protein>
    <submittedName>
        <fullName evidence="7">Phosphomannomutase/phosphoglucomutase</fullName>
    </submittedName>
</protein>
<evidence type="ECO:0000259" key="4">
    <source>
        <dbReference type="Pfam" id="PF02878"/>
    </source>
</evidence>
<feature type="domain" description="Alpha-D-phosphohexomutase alpha/beta/alpha" evidence="6">
    <location>
        <begin position="279"/>
        <end position="391"/>
    </location>
</feature>
<comment type="cofactor">
    <cofactor evidence="1">
        <name>Mg(2+)</name>
        <dbReference type="ChEBI" id="CHEBI:18420"/>
    </cofactor>
</comment>
<dbReference type="PANTHER" id="PTHR42946:SF1">
    <property type="entry name" value="PHOSPHOGLUCOMUTASE (ALPHA-D-GLUCOSE-1,6-BISPHOSPHATE-DEPENDENT)"/>
    <property type="match status" value="1"/>
</dbReference>
<keyword evidence="3" id="KW-0597">Phosphoprotein</keyword>
<feature type="domain" description="Alpha-D-phosphohexomutase alpha/beta/alpha" evidence="4">
    <location>
        <begin position="10"/>
        <end position="148"/>
    </location>
</feature>
<dbReference type="Pfam" id="PF02880">
    <property type="entry name" value="PGM_PMM_III"/>
    <property type="match status" value="1"/>
</dbReference>
<dbReference type="GO" id="GO:0005975">
    <property type="term" value="P:carbohydrate metabolic process"/>
    <property type="evidence" value="ECO:0007669"/>
    <property type="project" value="InterPro"/>
</dbReference>
<comment type="similarity">
    <text evidence="2">Belongs to the phosphohexose mutase family.</text>
</comment>
<evidence type="ECO:0000256" key="3">
    <source>
        <dbReference type="ARBA" id="ARBA00022553"/>
    </source>
</evidence>
<reference evidence="7 8" key="1">
    <citation type="submission" date="2018-05" db="EMBL/GenBank/DDBJ databases">
        <title>Genome comparison of Eubacterium sp.</title>
        <authorList>
            <person name="Feng Y."/>
            <person name="Sanchez-Andrea I."/>
            <person name="Stams A.J.M."/>
            <person name="De Vos W.M."/>
        </authorList>
    </citation>
    <scope>NUCLEOTIDE SEQUENCE [LARGE SCALE GENOMIC DNA]</scope>
    <source>
        <strain evidence="7 8">YI</strain>
    </source>
</reference>
<dbReference type="FunFam" id="3.40.120.10:FF:000010">
    <property type="entry name" value="phosphomannomutase/phosphoglucomutase isoform X1"/>
    <property type="match status" value="1"/>
</dbReference>
<evidence type="ECO:0000313" key="7">
    <source>
        <dbReference type="EMBL" id="QCT72662.1"/>
    </source>
</evidence>
<dbReference type="InterPro" id="IPR005845">
    <property type="entry name" value="A-D-PHexomutase_a/b/a-II"/>
</dbReference>
<keyword evidence="8" id="KW-1185">Reference proteome</keyword>
<name>A0A4P9CDA5_EUBML</name>
<dbReference type="CDD" id="cd03089">
    <property type="entry name" value="PMM_PGM"/>
    <property type="match status" value="1"/>
</dbReference>
<evidence type="ECO:0000313" key="8">
    <source>
        <dbReference type="Proteomes" id="UP000218387"/>
    </source>
</evidence>
<dbReference type="Pfam" id="PF02878">
    <property type="entry name" value="PGM_PMM_I"/>
    <property type="match status" value="1"/>
</dbReference>
<dbReference type="PANTHER" id="PTHR42946">
    <property type="entry name" value="PHOSPHOHEXOSE MUTASE"/>
    <property type="match status" value="1"/>
</dbReference>
<dbReference type="InterPro" id="IPR016055">
    <property type="entry name" value="A-D-PHexomutase_a/b/a-I/II/III"/>
</dbReference>
<dbReference type="InterPro" id="IPR005846">
    <property type="entry name" value="A-D-PHexomutase_a/b/a-III"/>
</dbReference>
<gene>
    <name evidence="7" type="ORF">CPZ25_015440</name>
</gene>